<dbReference type="InterPro" id="IPR009908">
    <property type="entry name" value="Methylamine_util_MauE"/>
</dbReference>
<feature type="transmembrane region" description="Helical" evidence="5">
    <location>
        <begin position="6"/>
        <end position="24"/>
    </location>
</feature>
<evidence type="ECO:0000313" key="7">
    <source>
        <dbReference type="EMBL" id="SCG54592.1"/>
    </source>
</evidence>
<evidence type="ECO:0000256" key="3">
    <source>
        <dbReference type="ARBA" id="ARBA00022989"/>
    </source>
</evidence>
<dbReference type="Proteomes" id="UP000198215">
    <property type="component" value="Chromosome I"/>
</dbReference>
<dbReference type="AlphaFoldDB" id="A0A1C5I824"/>
<sequence>MVYLWIASRSVLFVVFAVSAGAKLRNRAAFRAFEAGLAAMEVVPRQVRRPVAMTVVAAEALVPVLVLVPATALSGLVVTLTLLTGFTLAVLAVTTRGRSVSCPCFGAKVAPFGRRHLVRNTALIVVAVAGLISGAAVTDGAATTGGVLLAIGAAVVLAALVVVFDDVADLLVGPVRRAPR</sequence>
<proteinExistence type="predicted"/>
<gene>
    <name evidence="7" type="ORF">GA0070614_2401</name>
</gene>
<evidence type="ECO:0000313" key="8">
    <source>
        <dbReference type="Proteomes" id="UP000198215"/>
    </source>
</evidence>
<evidence type="ECO:0000259" key="6">
    <source>
        <dbReference type="Pfam" id="PF07291"/>
    </source>
</evidence>
<keyword evidence="2 5" id="KW-0812">Transmembrane</keyword>
<dbReference type="Pfam" id="PF07291">
    <property type="entry name" value="MauE"/>
    <property type="match status" value="1"/>
</dbReference>
<evidence type="ECO:0000256" key="4">
    <source>
        <dbReference type="ARBA" id="ARBA00023136"/>
    </source>
</evidence>
<dbReference type="EMBL" id="LT607753">
    <property type="protein sequence ID" value="SCG54592.1"/>
    <property type="molecule type" value="Genomic_DNA"/>
</dbReference>
<dbReference type="OrthoDB" id="3430313at2"/>
<reference evidence="8" key="1">
    <citation type="submission" date="2016-06" db="EMBL/GenBank/DDBJ databases">
        <authorList>
            <person name="Varghese N."/>
            <person name="Submissions Spin"/>
        </authorList>
    </citation>
    <scope>NUCLEOTIDE SEQUENCE [LARGE SCALE GENOMIC DNA]</scope>
    <source>
        <strain evidence="8">DSM 45161</strain>
    </source>
</reference>
<feature type="transmembrane region" description="Helical" evidence="5">
    <location>
        <begin position="149"/>
        <end position="172"/>
    </location>
</feature>
<accession>A0A1C5I824</accession>
<name>A0A1C5I824_9ACTN</name>
<feature type="transmembrane region" description="Helical" evidence="5">
    <location>
        <begin position="50"/>
        <end position="70"/>
    </location>
</feature>
<feature type="transmembrane region" description="Helical" evidence="5">
    <location>
        <begin position="76"/>
        <end position="96"/>
    </location>
</feature>
<keyword evidence="4 5" id="KW-0472">Membrane</keyword>
<protein>
    <submittedName>
        <fullName evidence="7">Methylamine utilisation protein MauE</fullName>
    </submittedName>
</protein>
<dbReference type="GO" id="GO:0030416">
    <property type="term" value="P:methylamine metabolic process"/>
    <property type="evidence" value="ECO:0007669"/>
    <property type="project" value="InterPro"/>
</dbReference>
<evidence type="ECO:0000256" key="2">
    <source>
        <dbReference type="ARBA" id="ARBA00022692"/>
    </source>
</evidence>
<dbReference type="RefSeq" id="WP_088976017.1">
    <property type="nucleotide sequence ID" value="NZ_LT607753.1"/>
</dbReference>
<evidence type="ECO:0000256" key="5">
    <source>
        <dbReference type="SAM" id="Phobius"/>
    </source>
</evidence>
<feature type="transmembrane region" description="Helical" evidence="5">
    <location>
        <begin position="117"/>
        <end position="137"/>
    </location>
</feature>
<keyword evidence="3 5" id="KW-1133">Transmembrane helix</keyword>
<comment type="subcellular location">
    <subcellularLocation>
        <location evidence="1">Membrane</location>
        <topology evidence="1">Multi-pass membrane protein</topology>
    </subcellularLocation>
</comment>
<keyword evidence="8" id="KW-1185">Reference proteome</keyword>
<organism evidence="7 8">
    <name type="scientific">Micromonospora coxensis</name>
    <dbReference type="NCBI Taxonomy" id="356852"/>
    <lineage>
        <taxon>Bacteria</taxon>
        <taxon>Bacillati</taxon>
        <taxon>Actinomycetota</taxon>
        <taxon>Actinomycetes</taxon>
        <taxon>Micromonosporales</taxon>
        <taxon>Micromonosporaceae</taxon>
        <taxon>Micromonospora</taxon>
    </lineage>
</organism>
<evidence type="ECO:0000256" key="1">
    <source>
        <dbReference type="ARBA" id="ARBA00004141"/>
    </source>
</evidence>
<feature type="domain" description="Methylamine utilisation protein MauE" evidence="6">
    <location>
        <begin position="2"/>
        <end position="132"/>
    </location>
</feature>
<dbReference type="GO" id="GO:0016020">
    <property type="term" value="C:membrane"/>
    <property type="evidence" value="ECO:0007669"/>
    <property type="project" value="UniProtKB-SubCell"/>
</dbReference>